<organism evidence="5 6">
    <name type="scientific">Rhodoferax mekongensis</name>
    <dbReference type="NCBI Taxonomy" id="3068341"/>
    <lineage>
        <taxon>Bacteria</taxon>
        <taxon>Pseudomonadati</taxon>
        <taxon>Pseudomonadota</taxon>
        <taxon>Betaproteobacteria</taxon>
        <taxon>Burkholderiales</taxon>
        <taxon>Comamonadaceae</taxon>
        <taxon>Rhodoferax</taxon>
    </lineage>
</organism>
<dbReference type="PANTHER" id="PTHR43685">
    <property type="entry name" value="GLYCOSYLTRANSFERASE"/>
    <property type="match status" value="1"/>
</dbReference>
<dbReference type="InterPro" id="IPR029044">
    <property type="entry name" value="Nucleotide-diphossugar_trans"/>
</dbReference>
<evidence type="ECO:0000256" key="2">
    <source>
        <dbReference type="ARBA" id="ARBA00022676"/>
    </source>
</evidence>
<sequence>MNNPRLTVVVPTRERADTLRHTLRTLIAQDYQDCEFLVSDNFSQDDTSAVVAEFSDTRLRYVNTGKRLSMAQNWEFALDHARGEFITYIGDDDGFIPGALAGAMRIINTHGGLALVWEKAEYCWPDYIDAGMRNSVSTRVTDFSLTHLSGAEERVRVLAFKTGYTRLPCLYNGIVARQCMLDLKKSSDNGVFFNAISPDAYSAIALSVRLGKYLSSNYPFSVSGASRHSNGTSFMKRGTDGKEDNPTTKFYSENPLSYDERLLLAPSIPVVVMGEYLLIKQHMPSLGLSEPDWGLYVKKLVKDAGDSARPSAVLRSARHTAGKLGLNLTAPDIPDPEPMTATARTSLEGGVMHLRPSTQLVENIFDACLLVATLAGDPEWVKYSSKSINGRSWVPKIFRKTH</sequence>
<evidence type="ECO:0000313" key="6">
    <source>
        <dbReference type="Proteomes" id="UP001302257"/>
    </source>
</evidence>
<reference evidence="5 6" key="1">
    <citation type="submission" date="2023-08" db="EMBL/GenBank/DDBJ databases">
        <title>Rhodoferax potami sp. nov. and Rhodoferax mekongensis sp. nov., isolated from the Mekong River in Thailand.</title>
        <authorList>
            <person name="Kitikhun S."/>
            <person name="Charoenyingcharoen P."/>
            <person name="Siriarchawattana P."/>
            <person name="Likhitrattanapisal S."/>
            <person name="Nilsakha T."/>
            <person name="Chanpet A."/>
            <person name="Rattanawaree P."/>
            <person name="Ingsriswang S."/>
        </authorList>
    </citation>
    <scope>NUCLEOTIDE SEQUENCE [LARGE SCALE GENOMIC DNA]</scope>
    <source>
        <strain evidence="5 6">TBRC 17307</strain>
    </source>
</reference>
<dbReference type="CDD" id="cd00761">
    <property type="entry name" value="Glyco_tranf_GTA_type"/>
    <property type="match status" value="1"/>
</dbReference>
<accession>A0ABZ0AX49</accession>
<feature type="domain" description="Glycosyltransferase 2-like" evidence="4">
    <location>
        <begin position="7"/>
        <end position="111"/>
    </location>
</feature>
<dbReference type="Gene3D" id="3.90.550.10">
    <property type="entry name" value="Spore Coat Polysaccharide Biosynthesis Protein SpsA, Chain A"/>
    <property type="match status" value="1"/>
</dbReference>
<name>A0ABZ0AX49_9BURK</name>
<comment type="similarity">
    <text evidence="1">Belongs to the glycosyltransferase 2 family.</text>
</comment>
<dbReference type="RefSeq" id="WP_313866607.1">
    <property type="nucleotide sequence ID" value="NZ_CP132507.1"/>
</dbReference>
<keyword evidence="3 5" id="KW-0808">Transferase</keyword>
<keyword evidence="6" id="KW-1185">Reference proteome</keyword>
<dbReference type="PANTHER" id="PTHR43685:SF5">
    <property type="entry name" value="GLYCOSYLTRANSFERASE EPSE-RELATED"/>
    <property type="match status" value="1"/>
</dbReference>
<evidence type="ECO:0000259" key="4">
    <source>
        <dbReference type="Pfam" id="PF00535"/>
    </source>
</evidence>
<dbReference type="GO" id="GO:0016757">
    <property type="term" value="F:glycosyltransferase activity"/>
    <property type="evidence" value="ECO:0007669"/>
    <property type="project" value="UniProtKB-KW"/>
</dbReference>
<gene>
    <name evidence="5" type="ORF">RAN89_12445</name>
</gene>
<dbReference type="SUPFAM" id="SSF53448">
    <property type="entry name" value="Nucleotide-diphospho-sugar transferases"/>
    <property type="match status" value="1"/>
</dbReference>
<dbReference type="Pfam" id="PF00535">
    <property type="entry name" value="Glycos_transf_2"/>
    <property type="match status" value="1"/>
</dbReference>
<proteinExistence type="inferred from homology"/>
<evidence type="ECO:0000256" key="1">
    <source>
        <dbReference type="ARBA" id="ARBA00006739"/>
    </source>
</evidence>
<dbReference type="InterPro" id="IPR001173">
    <property type="entry name" value="Glyco_trans_2-like"/>
</dbReference>
<dbReference type="EC" id="2.4.-.-" evidence="5"/>
<keyword evidence="2 5" id="KW-0328">Glycosyltransferase</keyword>
<evidence type="ECO:0000313" key="5">
    <source>
        <dbReference type="EMBL" id="WNO03723.1"/>
    </source>
</evidence>
<protein>
    <submittedName>
        <fullName evidence="5">Glycosyltransferase family A protein</fullName>
        <ecNumber evidence="5">2.4.-.-</ecNumber>
    </submittedName>
</protein>
<dbReference type="InterPro" id="IPR050834">
    <property type="entry name" value="Glycosyltransf_2"/>
</dbReference>
<evidence type="ECO:0000256" key="3">
    <source>
        <dbReference type="ARBA" id="ARBA00022679"/>
    </source>
</evidence>
<dbReference type="EMBL" id="CP132507">
    <property type="protein sequence ID" value="WNO03723.1"/>
    <property type="molecule type" value="Genomic_DNA"/>
</dbReference>
<dbReference type="Proteomes" id="UP001302257">
    <property type="component" value="Chromosome"/>
</dbReference>